<dbReference type="GeneID" id="38779036"/>
<dbReference type="Pfam" id="PF01979">
    <property type="entry name" value="Amidohydro_1"/>
    <property type="match status" value="1"/>
</dbReference>
<dbReference type="RefSeq" id="XP_027613032.1">
    <property type="nucleotide sequence ID" value="XM_027757231.1"/>
</dbReference>
<keyword evidence="7" id="KW-0862">Zinc</keyword>
<evidence type="ECO:0000256" key="2">
    <source>
        <dbReference type="ARBA" id="ARBA00004984"/>
    </source>
</evidence>
<sequence length="511" mass="54722">MSRLYYGALVSPISLTEYTALPHALLAVSHATGEIERVEEDVAAGVLQDVLAEHGYVDDVDLVELKVGEFLIPGFIDTHTHAPQVPNLGSGQQHELLDWLAQVTFPMECRFSDVDFARRTYNSVVKRIIDYGTTTCCYFGSLHLESTKILAEIVHAHGQRALVGKCNMDYNCPDYYIEPSPEASIAATEELIAHIRALPSLSTSAHPHSGETLVHPVLTPRFALSCTRALLSSLGALAAADRSLAIQTHVSENESEVVLTKSLFPPETLPSPPMPATVSAAGTYTGVYDAFGLLRDNTILAHAVHLEPMEVALIKARNAGISHCPTSNLNLRSGCAKVGMLLDEGIKVGLGTDVSGGFSPSILTAIQHASMCSKVVALQSPLPEVDHHRFAGRQLSVPTLLHLATLGGAQVCNLATRVGSLVPGKAFDALVVSIRSDAGNPAVWGADLDMELGVRGSGGEHGDEGGRGKTEKEELEGMLERFLFCGDDRNIRRVYVQGRLIGGKEFSGARP</sequence>
<dbReference type="Proteomes" id="UP000287166">
    <property type="component" value="Unassembled WGS sequence"/>
</dbReference>
<accession>A0A401GIX0</accession>
<keyword evidence="5" id="KW-0479">Metal-binding</keyword>
<dbReference type="GO" id="GO:0008270">
    <property type="term" value="F:zinc ion binding"/>
    <property type="evidence" value="ECO:0007669"/>
    <property type="project" value="TreeGrafter"/>
</dbReference>
<dbReference type="InterPro" id="IPR051607">
    <property type="entry name" value="Metallo-dep_hydrolases"/>
</dbReference>
<protein>
    <recommendedName>
        <fullName evidence="10">Probable guanine deaminase</fullName>
        <ecNumber evidence="4">3.5.4.3</ecNumber>
    </recommendedName>
    <alternativeName>
        <fullName evidence="11">Guanine aminohydrolase</fullName>
    </alternativeName>
</protein>
<dbReference type="PANTHER" id="PTHR11271">
    <property type="entry name" value="GUANINE DEAMINASE"/>
    <property type="match status" value="1"/>
</dbReference>
<comment type="pathway">
    <text evidence="2">Purine metabolism; guanine degradation; xanthine from guanine: step 1/1.</text>
</comment>
<evidence type="ECO:0000256" key="11">
    <source>
        <dbReference type="ARBA" id="ARBA00083147"/>
    </source>
</evidence>
<dbReference type="PANTHER" id="PTHR11271:SF6">
    <property type="entry name" value="GUANINE DEAMINASE"/>
    <property type="match status" value="1"/>
</dbReference>
<dbReference type="FunFam" id="3.20.20.140:FF:000022">
    <property type="entry name" value="Guanine deaminase"/>
    <property type="match status" value="1"/>
</dbReference>
<dbReference type="GO" id="GO:0008892">
    <property type="term" value="F:guanine deaminase activity"/>
    <property type="evidence" value="ECO:0007669"/>
    <property type="project" value="UniProtKB-EC"/>
</dbReference>
<dbReference type="AlphaFoldDB" id="A0A401GIX0"/>
<evidence type="ECO:0000256" key="3">
    <source>
        <dbReference type="ARBA" id="ARBA00006745"/>
    </source>
</evidence>
<evidence type="ECO:0000313" key="13">
    <source>
        <dbReference type="EMBL" id="GBE82119.1"/>
    </source>
</evidence>
<evidence type="ECO:0000256" key="9">
    <source>
        <dbReference type="ARBA" id="ARBA00056079"/>
    </source>
</evidence>
<evidence type="ECO:0000256" key="10">
    <source>
        <dbReference type="ARBA" id="ARBA00069860"/>
    </source>
</evidence>
<dbReference type="InterPro" id="IPR011059">
    <property type="entry name" value="Metal-dep_hydrolase_composite"/>
</dbReference>
<feature type="domain" description="Amidohydrolase-related" evidence="12">
    <location>
        <begin position="70"/>
        <end position="500"/>
    </location>
</feature>
<dbReference type="SUPFAM" id="SSF51338">
    <property type="entry name" value="Composite domain of metallo-dependent hydrolases"/>
    <property type="match status" value="1"/>
</dbReference>
<dbReference type="GO" id="GO:0046098">
    <property type="term" value="P:guanine metabolic process"/>
    <property type="evidence" value="ECO:0007669"/>
    <property type="project" value="TreeGrafter"/>
</dbReference>
<evidence type="ECO:0000259" key="12">
    <source>
        <dbReference type="Pfam" id="PF01979"/>
    </source>
</evidence>
<dbReference type="Gene3D" id="2.30.40.10">
    <property type="entry name" value="Urease, subunit C, domain 1"/>
    <property type="match status" value="1"/>
</dbReference>
<dbReference type="EC" id="3.5.4.3" evidence="4"/>
<dbReference type="FunCoup" id="A0A401GIX0">
    <property type="interactions" value="273"/>
</dbReference>
<evidence type="ECO:0000256" key="6">
    <source>
        <dbReference type="ARBA" id="ARBA00022801"/>
    </source>
</evidence>
<comment type="catalytic activity">
    <reaction evidence="8">
        <text>guanine + H2O + H(+) = xanthine + NH4(+)</text>
        <dbReference type="Rhea" id="RHEA:14665"/>
        <dbReference type="ChEBI" id="CHEBI:15377"/>
        <dbReference type="ChEBI" id="CHEBI:15378"/>
        <dbReference type="ChEBI" id="CHEBI:16235"/>
        <dbReference type="ChEBI" id="CHEBI:17712"/>
        <dbReference type="ChEBI" id="CHEBI:28938"/>
        <dbReference type="EC" id="3.5.4.3"/>
    </reaction>
</comment>
<comment type="function">
    <text evidence="9">Catalyzes the hydrolytic deamination of guanine, producing xanthine and ammonia.</text>
</comment>
<dbReference type="STRING" id="139825.A0A401GIX0"/>
<evidence type="ECO:0000256" key="4">
    <source>
        <dbReference type="ARBA" id="ARBA00012781"/>
    </source>
</evidence>
<dbReference type="InParanoid" id="A0A401GIX0"/>
<dbReference type="InterPro" id="IPR006680">
    <property type="entry name" value="Amidohydro-rel"/>
</dbReference>
<keyword evidence="6" id="KW-0378">Hydrolase</keyword>
<comment type="similarity">
    <text evidence="3">Belongs to the metallo-dependent hydrolases superfamily. ATZ/TRZ family.</text>
</comment>
<evidence type="ECO:0000313" key="14">
    <source>
        <dbReference type="Proteomes" id="UP000287166"/>
    </source>
</evidence>
<dbReference type="EMBL" id="BFAD01000004">
    <property type="protein sequence ID" value="GBE82119.1"/>
    <property type="molecule type" value="Genomic_DNA"/>
</dbReference>
<reference evidence="13 14" key="1">
    <citation type="journal article" date="2018" name="Sci. Rep.">
        <title>Genome sequence of the cauliflower mushroom Sparassis crispa (Hanabiratake) and its association with beneficial usage.</title>
        <authorList>
            <person name="Kiyama R."/>
            <person name="Furutani Y."/>
            <person name="Kawaguchi K."/>
            <person name="Nakanishi T."/>
        </authorList>
    </citation>
    <scope>NUCLEOTIDE SEQUENCE [LARGE SCALE GENOMIC DNA]</scope>
</reference>
<evidence type="ECO:0000256" key="8">
    <source>
        <dbReference type="ARBA" id="ARBA00051148"/>
    </source>
</evidence>
<dbReference type="OrthoDB" id="194468at2759"/>
<comment type="cofactor">
    <cofactor evidence="1">
        <name>Zn(2+)</name>
        <dbReference type="ChEBI" id="CHEBI:29105"/>
    </cofactor>
</comment>
<organism evidence="13 14">
    <name type="scientific">Sparassis crispa</name>
    <dbReference type="NCBI Taxonomy" id="139825"/>
    <lineage>
        <taxon>Eukaryota</taxon>
        <taxon>Fungi</taxon>
        <taxon>Dikarya</taxon>
        <taxon>Basidiomycota</taxon>
        <taxon>Agaricomycotina</taxon>
        <taxon>Agaricomycetes</taxon>
        <taxon>Polyporales</taxon>
        <taxon>Sparassidaceae</taxon>
        <taxon>Sparassis</taxon>
    </lineage>
</organism>
<dbReference type="InterPro" id="IPR032466">
    <property type="entry name" value="Metal_Hydrolase"/>
</dbReference>
<proteinExistence type="inferred from homology"/>
<gene>
    <name evidence="13" type="ORF">SCP_0404990</name>
</gene>
<dbReference type="GO" id="GO:0005829">
    <property type="term" value="C:cytosol"/>
    <property type="evidence" value="ECO:0007669"/>
    <property type="project" value="TreeGrafter"/>
</dbReference>
<dbReference type="Gene3D" id="3.20.20.140">
    <property type="entry name" value="Metal-dependent hydrolases"/>
    <property type="match status" value="1"/>
</dbReference>
<evidence type="ECO:0000256" key="1">
    <source>
        <dbReference type="ARBA" id="ARBA00001947"/>
    </source>
</evidence>
<evidence type="ECO:0000256" key="7">
    <source>
        <dbReference type="ARBA" id="ARBA00022833"/>
    </source>
</evidence>
<name>A0A401GIX0_9APHY</name>
<keyword evidence="14" id="KW-1185">Reference proteome</keyword>
<dbReference type="SUPFAM" id="SSF51556">
    <property type="entry name" value="Metallo-dependent hydrolases"/>
    <property type="match status" value="1"/>
</dbReference>
<comment type="caution">
    <text evidence="13">The sequence shown here is derived from an EMBL/GenBank/DDBJ whole genome shotgun (WGS) entry which is preliminary data.</text>
</comment>
<evidence type="ECO:0000256" key="5">
    <source>
        <dbReference type="ARBA" id="ARBA00022723"/>
    </source>
</evidence>